<organism evidence="2 3">
    <name type="scientific">Mixta calida</name>
    <dbReference type="NCBI Taxonomy" id="665913"/>
    <lineage>
        <taxon>Bacteria</taxon>
        <taxon>Pseudomonadati</taxon>
        <taxon>Pseudomonadota</taxon>
        <taxon>Gammaproteobacteria</taxon>
        <taxon>Enterobacterales</taxon>
        <taxon>Erwiniaceae</taxon>
        <taxon>Mixta</taxon>
    </lineage>
</organism>
<dbReference type="RefSeq" id="WP_084970506.1">
    <property type="nucleotide sequence ID" value="NZ_DAMATV010000383.1"/>
</dbReference>
<keyword evidence="1" id="KW-0472">Membrane</keyword>
<sequence>MNGSNAVQYPVPRDWQMFERLCLALLSDIYATKFQRWGRSGQRQDGIDIYGKTLEGAIAAQCKGRQQGVGKRLRKSDIDNVCKEIDNGHVRVDKILVLTTLPDDVALHQYASQLSLKRQAAGQPSISIWGWDTISDYIGNSPRVQRSFYGSWFHKSTLRQRVVAAGVVIVMVGLVIFAVQAGWQRYGQARLNSIQQQTSVLQSLQQFNRQTGALQQAWHDCERLLAPQILLFSWDLQRHCIAPVKQHLDKSDALLENSSVALPAEIWTELNKQLQLMHEDYRQLLIASEATTNAEKDIINSWQQQCLIKHPDNAFYVEKQKSARDAFTWAVDQQSRLYFLMRDFMLPGMASMKARVQSLARQQMDRAAPAAMIEEANQLPLLLQQRNDYHFQPQPSPFTLAVTKIWSARTIKISGEDTPDIVEDLRWRQLYARALVMSLAGKKREIENLIQCGLLKPEARKWIDKPQFPAEEQAAD</sequence>
<evidence type="ECO:0000256" key="1">
    <source>
        <dbReference type="SAM" id="Phobius"/>
    </source>
</evidence>
<proteinExistence type="predicted"/>
<feature type="transmembrane region" description="Helical" evidence="1">
    <location>
        <begin position="162"/>
        <end position="183"/>
    </location>
</feature>
<keyword evidence="1" id="KW-0812">Transmembrane</keyword>
<evidence type="ECO:0000313" key="3">
    <source>
        <dbReference type="Proteomes" id="UP000237673"/>
    </source>
</evidence>
<reference evidence="2 3" key="1">
    <citation type="submission" date="2018-01" db="EMBL/GenBank/DDBJ databases">
        <title>Complete and assembled Genome of Pantoea calida DSM22759T.</title>
        <authorList>
            <person name="Stevens M.J.A."/>
            <person name="Zurfluh K."/>
            <person name="Stephan R."/>
        </authorList>
    </citation>
    <scope>NUCLEOTIDE SEQUENCE [LARGE SCALE GENOMIC DNA]</scope>
    <source>
        <strain evidence="2 3">DSM 22759</strain>
    </source>
</reference>
<name>A0ABM6S3P6_9GAMM</name>
<keyword evidence="1" id="KW-1133">Transmembrane helix</keyword>
<gene>
    <name evidence="2" type="ORF">C2E16_17000</name>
</gene>
<dbReference type="Proteomes" id="UP000237673">
    <property type="component" value="Chromosome"/>
</dbReference>
<dbReference type="EMBL" id="CP026378">
    <property type="protein sequence ID" value="AUY26429.1"/>
    <property type="molecule type" value="Genomic_DNA"/>
</dbReference>
<evidence type="ECO:0000313" key="2">
    <source>
        <dbReference type="EMBL" id="AUY26429.1"/>
    </source>
</evidence>
<protein>
    <recommendedName>
        <fullName evidence="4">Restriction endonuclease</fullName>
    </recommendedName>
</protein>
<accession>A0ABM6S3P6</accession>
<evidence type="ECO:0008006" key="4">
    <source>
        <dbReference type="Google" id="ProtNLM"/>
    </source>
</evidence>
<keyword evidence="3" id="KW-1185">Reference proteome</keyword>